<comment type="caution">
    <text evidence="1">The sequence shown here is derived from an EMBL/GenBank/DDBJ whole genome shotgun (WGS) entry which is preliminary data.</text>
</comment>
<organism evidence="1 2">
    <name type="scientific">Caerostris extrusa</name>
    <name type="common">Bark spider</name>
    <name type="synonym">Caerostris bankana</name>
    <dbReference type="NCBI Taxonomy" id="172846"/>
    <lineage>
        <taxon>Eukaryota</taxon>
        <taxon>Metazoa</taxon>
        <taxon>Ecdysozoa</taxon>
        <taxon>Arthropoda</taxon>
        <taxon>Chelicerata</taxon>
        <taxon>Arachnida</taxon>
        <taxon>Araneae</taxon>
        <taxon>Araneomorphae</taxon>
        <taxon>Entelegynae</taxon>
        <taxon>Araneoidea</taxon>
        <taxon>Araneidae</taxon>
        <taxon>Caerostris</taxon>
    </lineage>
</organism>
<dbReference type="AlphaFoldDB" id="A0AAV4STS4"/>
<name>A0AAV4STS4_CAEEX</name>
<sequence length="86" mass="10153">MISLPFSRSNHKIHNIIRDFLIGFRDTQKFQVNFRRDIHFAIRKCEMRILILKRTEILLLHDFVFKGGASSSLDKPRLEQMLIGLA</sequence>
<evidence type="ECO:0000313" key="2">
    <source>
        <dbReference type="Proteomes" id="UP001054945"/>
    </source>
</evidence>
<reference evidence="1 2" key="1">
    <citation type="submission" date="2021-06" db="EMBL/GenBank/DDBJ databases">
        <title>Caerostris extrusa draft genome.</title>
        <authorList>
            <person name="Kono N."/>
            <person name="Arakawa K."/>
        </authorList>
    </citation>
    <scope>NUCLEOTIDE SEQUENCE [LARGE SCALE GENOMIC DNA]</scope>
</reference>
<dbReference type="Proteomes" id="UP001054945">
    <property type="component" value="Unassembled WGS sequence"/>
</dbReference>
<keyword evidence="2" id="KW-1185">Reference proteome</keyword>
<gene>
    <name evidence="1" type="ORF">CEXT_256401</name>
</gene>
<protein>
    <submittedName>
        <fullName evidence="1">Uncharacterized protein</fullName>
    </submittedName>
</protein>
<accession>A0AAV4STS4</accession>
<dbReference type="EMBL" id="BPLR01010090">
    <property type="protein sequence ID" value="GIY36802.1"/>
    <property type="molecule type" value="Genomic_DNA"/>
</dbReference>
<proteinExistence type="predicted"/>
<evidence type="ECO:0000313" key="1">
    <source>
        <dbReference type="EMBL" id="GIY36802.1"/>
    </source>
</evidence>